<feature type="non-terminal residue" evidence="1">
    <location>
        <position position="1"/>
    </location>
</feature>
<organism evidence="1">
    <name type="scientific">marine sediment metagenome</name>
    <dbReference type="NCBI Taxonomy" id="412755"/>
    <lineage>
        <taxon>unclassified sequences</taxon>
        <taxon>metagenomes</taxon>
        <taxon>ecological metagenomes</taxon>
    </lineage>
</organism>
<dbReference type="AlphaFoldDB" id="X1NIM7"/>
<comment type="caution">
    <text evidence="1">The sequence shown here is derived from an EMBL/GenBank/DDBJ whole genome shotgun (WGS) entry which is preliminary data.</text>
</comment>
<evidence type="ECO:0000313" key="1">
    <source>
        <dbReference type="EMBL" id="GAI43887.1"/>
    </source>
</evidence>
<dbReference type="EMBL" id="BARV01031995">
    <property type="protein sequence ID" value="GAI43887.1"/>
    <property type="molecule type" value="Genomic_DNA"/>
</dbReference>
<accession>X1NIM7</accession>
<proteinExistence type="predicted"/>
<protein>
    <submittedName>
        <fullName evidence="1">Uncharacterized protein</fullName>
    </submittedName>
</protein>
<sequence>AKYITDIITNITLPSNVGANTSLQVSIRIANGISPITKQIITYL</sequence>
<name>X1NIM7_9ZZZZ</name>
<reference evidence="1" key="1">
    <citation type="journal article" date="2014" name="Front. Microbiol.">
        <title>High frequency of phylogenetically diverse reductive dehalogenase-homologous genes in deep subseafloor sedimentary metagenomes.</title>
        <authorList>
            <person name="Kawai M."/>
            <person name="Futagami T."/>
            <person name="Toyoda A."/>
            <person name="Takaki Y."/>
            <person name="Nishi S."/>
            <person name="Hori S."/>
            <person name="Arai W."/>
            <person name="Tsubouchi T."/>
            <person name="Morono Y."/>
            <person name="Uchiyama I."/>
            <person name="Ito T."/>
            <person name="Fujiyama A."/>
            <person name="Inagaki F."/>
            <person name="Takami H."/>
        </authorList>
    </citation>
    <scope>NUCLEOTIDE SEQUENCE</scope>
    <source>
        <strain evidence="1">Expedition CK06-06</strain>
    </source>
</reference>
<gene>
    <name evidence="1" type="ORF">S06H3_50521</name>
</gene>